<dbReference type="HAMAP" id="MF_00639">
    <property type="entry name" value="MurD"/>
    <property type="match status" value="1"/>
</dbReference>
<evidence type="ECO:0000256" key="2">
    <source>
        <dbReference type="ARBA" id="ARBA00004752"/>
    </source>
</evidence>
<dbReference type="UniPathway" id="UPA00219"/>
<dbReference type="Pfam" id="PF02875">
    <property type="entry name" value="Mur_ligase_C"/>
    <property type="match status" value="1"/>
</dbReference>
<dbReference type="Pfam" id="PF08245">
    <property type="entry name" value="Mur_ligase_M"/>
    <property type="match status" value="1"/>
</dbReference>
<dbReference type="Proteomes" id="UP000614424">
    <property type="component" value="Unassembled WGS sequence"/>
</dbReference>
<dbReference type="InterPro" id="IPR005762">
    <property type="entry name" value="MurD"/>
</dbReference>
<dbReference type="GO" id="GO:0008360">
    <property type="term" value="P:regulation of cell shape"/>
    <property type="evidence" value="ECO:0007669"/>
    <property type="project" value="UniProtKB-KW"/>
</dbReference>
<dbReference type="AlphaFoldDB" id="A0A8J6NG04"/>
<dbReference type="InterPro" id="IPR013221">
    <property type="entry name" value="Mur_ligase_cen"/>
</dbReference>
<dbReference type="Gene3D" id="3.90.190.20">
    <property type="entry name" value="Mur ligase, C-terminal domain"/>
    <property type="match status" value="1"/>
</dbReference>
<feature type="binding site" evidence="7">
    <location>
        <begin position="128"/>
        <end position="134"/>
    </location>
    <ligand>
        <name>ATP</name>
        <dbReference type="ChEBI" id="CHEBI:30616"/>
    </ligand>
</feature>
<dbReference type="GO" id="GO:0051301">
    <property type="term" value="P:cell division"/>
    <property type="evidence" value="ECO:0007669"/>
    <property type="project" value="UniProtKB-KW"/>
</dbReference>
<dbReference type="PANTHER" id="PTHR43692:SF1">
    <property type="entry name" value="UDP-N-ACETYLMURAMOYLALANINE--D-GLUTAMATE LIGASE"/>
    <property type="match status" value="1"/>
</dbReference>
<dbReference type="GO" id="GO:0009252">
    <property type="term" value="P:peptidoglycan biosynthetic process"/>
    <property type="evidence" value="ECO:0007669"/>
    <property type="project" value="UniProtKB-UniRule"/>
</dbReference>
<evidence type="ECO:0000313" key="11">
    <source>
        <dbReference type="EMBL" id="MBC8318625.1"/>
    </source>
</evidence>
<comment type="subcellular location">
    <subcellularLocation>
        <location evidence="1 7 8">Cytoplasm</location>
    </subcellularLocation>
</comment>
<keyword evidence="7 8" id="KW-0133">Cell shape</keyword>
<keyword evidence="5 7" id="KW-0547">Nucleotide-binding</keyword>
<keyword evidence="7 8" id="KW-0131">Cell cycle</keyword>
<evidence type="ECO:0000259" key="9">
    <source>
        <dbReference type="Pfam" id="PF02875"/>
    </source>
</evidence>
<dbReference type="InterPro" id="IPR036565">
    <property type="entry name" value="Mur-like_cat_sf"/>
</dbReference>
<keyword evidence="7 8" id="KW-0132">Cell division</keyword>
<evidence type="ECO:0000256" key="3">
    <source>
        <dbReference type="ARBA" id="ARBA00022490"/>
    </source>
</evidence>
<comment type="similarity">
    <text evidence="7">Belongs to the MurCDEF family.</text>
</comment>
<keyword evidence="6 7" id="KW-0067">ATP-binding</keyword>
<comment type="catalytic activity">
    <reaction evidence="7 8">
        <text>UDP-N-acetyl-alpha-D-muramoyl-L-alanine + D-glutamate + ATP = UDP-N-acetyl-alpha-D-muramoyl-L-alanyl-D-glutamate + ADP + phosphate + H(+)</text>
        <dbReference type="Rhea" id="RHEA:16429"/>
        <dbReference type="ChEBI" id="CHEBI:15378"/>
        <dbReference type="ChEBI" id="CHEBI:29986"/>
        <dbReference type="ChEBI" id="CHEBI:30616"/>
        <dbReference type="ChEBI" id="CHEBI:43474"/>
        <dbReference type="ChEBI" id="CHEBI:83898"/>
        <dbReference type="ChEBI" id="CHEBI:83900"/>
        <dbReference type="ChEBI" id="CHEBI:456216"/>
        <dbReference type="EC" id="6.3.2.9"/>
    </reaction>
</comment>
<keyword evidence="7 8" id="KW-0573">Peptidoglycan synthesis</keyword>
<protein>
    <recommendedName>
        <fullName evidence="7 8">UDP-N-acetylmuramoylalanine--D-glutamate ligase</fullName>
        <ecNumber evidence="7 8">6.3.2.9</ecNumber>
    </recommendedName>
    <alternativeName>
        <fullName evidence="7">D-glutamic acid-adding enzyme</fullName>
    </alternativeName>
    <alternativeName>
        <fullName evidence="7">UDP-N-acetylmuramoyl-L-alanyl-D-glutamate synthetase</fullName>
    </alternativeName>
</protein>
<comment type="function">
    <text evidence="7 8">Cell wall formation. Catalyzes the addition of glutamate to the nucleotide precursor UDP-N-acetylmuramoyl-L-alanine (UMA).</text>
</comment>
<evidence type="ECO:0000256" key="7">
    <source>
        <dbReference type="HAMAP-Rule" id="MF_00639"/>
    </source>
</evidence>
<gene>
    <name evidence="7 11" type="primary">murD</name>
    <name evidence="11" type="ORF">H8E41_12040</name>
</gene>
<dbReference type="Gene3D" id="3.40.50.720">
    <property type="entry name" value="NAD(P)-binding Rossmann-like Domain"/>
    <property type="match status" value="1"/>
</dbReference>
<keyword evidence="4 7" id="KW-0436">Ligase</keyword>
<dbReference type="SUPFAM" id="SSF51984">
    <property type="entry name" value="MurCD N-terminal domain"/>
    <property type="match status" value="1"/>
</dbReference>
<dbReference type="NCBIfam" id="TIGR01087">
    <property type="entry name" value="murD"/>
    <property type="match status" value="1"/>
</dbReference>
<evidence type="ECO:0000259" key="10">
    <source>
        <dbReference type="Pfam" id="PF08245"/>
    </source>
</evidence>
<dbReference type="SUPFAM" id="SSF53623">
    <property type="entry name" value="MurD-like peptide ligases, catalytic domain"/>
    <property type="match status" value="1"/>
</dbReference>
<dbReference type="GO" id="GO:0005737">
    <property type="term" value="C:cytoplasm"/>
    <property type="evidence" value="ECO:0007669"/>
    <property type="project" value="UniProtKB-SubCell"/>
</dbReference>
<feature type="domain" description="Mur ligase C-terminal" evidence="9">
    <location>
        <begin position="328"/>
        <end position="440"/>
    </location>
</feature>
<dbReference type="SUPFAM" id="SSF53244">
    <property type="entry name" value="MurD-like peptide ligases, peptide-binding domain"/>
    <property type="match status" value="1"/>
</dbReference>
<dbReference type="Gene3D" id="3.40.1190.10">
    <property type="entry name" value="Mur-like, catalytic domain"/>
    <property type="match status" value="1"/>
</dbReference>
<dbReference type="GO" id="GO:0005524">
    <property type="term" value="F:ATP binding"/>
    <property type="evidence" value="ECO:0007669"/>
    <property type="project" value="UniProtKB-UniRule"/>
</dbReference>
<dbReference type="PANTHER" id="PTHR43692">
    <property type="entry name" value="UDP-N-ACETYLMURAMOYLALANINE--D-GLUTAMATE LIGASE"/>
    <property type="match status" value="1"/>
</dbReference>
<proteinExistence type="inferred from homology"/>
<dbReference type="InterPro" id="IPR036615">
    <property type="entry name" value="Mur_ligase_C_dom_sf"/>
</dbReference>
<dbReference type="GO" id="GO:0008764">
    <property type="term" value="F:UDP-N-acetylmuramoylalanine-D-glutamate ligase activity"/>
    <property type="evidence" value="ECO:0007669"/>
    <property type="project" value="UniProtKB-UniRule"/>
</dbReference>
<name>A0A8J6NG04_9BACT</name>
<organism evidence="11 12">
    <name type="scientific">Candidatus Desulfobia pelagia</name>
    <dbReference type="NCBI Taxonomy" id="2841692"/>
    <lineage>
        <taxon>Bacteria</taxon>
        <taxon>Pseudomonadati</taxon>
        <taxon>Thermodesulfobacteriota</taxon>
        <taxon>Desulfobulbia</taxon>
        <taxon>Desulfobulbales</taxon>
        <taxon>Desulfobulbaceae</taxon>
        <taxon>Candidatus Desulfobia</taxon>
    </lineage>
</organism>
<dbReference type="InterPro" id="IPR004101">
    <property type="entry name" value="Mur_ligase_C"/>
</dbReference>
<accession>A0A8J6NG04</accession>
<dbReference type="EMBL" id="JACNJZ010000171">
    <property type="protein sequence ID" value="MBC8318625.1"/>
    <property type="molecule type" value="Genomic_DNA"/>
</dbReference>
<evidence type="ECO:0000313" key="12">
    <source>
        <dbReference type="Proteomes" id="UP000614424"/>
    </source>
</evidence>
<evidence type="ECO:0000256" key="5">
    <source>
        <dbReference type="ARBA" id="ARBA00022741"/>
    </source>
</evidence>
<comment type="pathway">
    <text evidence="2 7 8">Cell wall biogenesis; peptidoglycan biosynthesis.</text>
</comment>
<dbReference type="Pfam" id="PF21799">
    <property type="entry name" value="MurD-like_N"/>
    <property type="match status" value="1"/>
</dbReference>
<evidence type="ECO:0000256" key="6">
    <source>
        <dbReference type="ARBA" id="ARBA00022840"/>
    </source>
</evidence>
<evidence type="ECO:0000256" key="1">
    <source>
        <dbReference type="ARBA" id="ARBA00004496"/>
    </source>
</evidence>
<evidence type="ECO:0000256" key="4">
    <source>
        <dbReference type="ARBA" id="ARBA00022598"/>
    </source>
</evidence>
<keyword evidence="3 7" id="KW-0963">Cytoplasm</keyword>
<reference evidence="11 12" key="1">
    <citation type="submission" date="2020-08" db="EMBL/GenBank/DDBJ databases">
        <title>Bridging the membrane lipid divide: bacteria of the FCB group superphylum have the potential to synthesize archaeal ether lipids.</title>
        <authorList>
            <person name="Villanueva L."/>
            <person name="Von Meijenfeldt F.A.B."/>
            <person name="Westbye A.B."/>
            <person name="Yadav S."/>
            <person name="Hopmans E.C."/>
            <person name="Dutilh B.E."/>
            <person name="Sinninghe Damste J.S."/>
        </authorList>
    </citation>
    <scope>NUCLEOTIDE SEQUENCE [LARGE SCALE GENOMIC DNA]</scope>
    <source>
        <strain evidence="11">NIOZ-UU47</strain>
    </source>
</reference>
<sequence>MDRKEERLSHFIENPAAYDVLVVGGGKSGFAALQFLKRKGAAVSLSDSGVREEKSSELLEWLEKEKIEAEFGGHTLKAFQDADVIVVSPGVPRDIPPIVEAGNRDVPIIGEMGLASCFIDIPIVAVTGTNGKTTVTEMVGAMLQADAKKVFVGGNIGTPVTEFILENGDAEAAVLEVSSFQLETAGTFRPKVGVLLNITPDHLDRYSSYEEYGDTKFELFRNQQPEDAMVLNAADEEIMARLEKLGGKGKKYFFGRGLEGMPGAEWKNDHVEICWERQGRKEQYVLPAQMKVSPVRDNCMAAILAARLIGCSERGVTAGLQEFQIPPHRVTLVAEINNVAYYDDSKATNIGAVQSALAGMERPVILIAGGRDKGGDYALLTEKVREKVKKLLLIGEAGEKMAKALEAHTEVEMLQDLDAAVKRAAELAVKGDAVLLSPACSSFDMFRSYVDRGEHFQKAVGRLLDK</sequence>
<keyword evidence="7 8" id="KW-0961">Cell wall biogenesis/degradation</keyword>
<dbReference type="EC" id="6.3.2.9" evidence="7 8"/>
<evidence type="ECO:0000256" key="8">
    <source>
        <dbReference type="RuleBase" id="RU003664"/>
    </source>
</evidence>
<feature type="domain" description="Mur ligase central" evidence="10">
    <location>
        <begin position="126"/>
        <end position="253"/>
    </location>
</feature>
<comment type="caution">
    <text evidence="11">The sequence shown here is derived from an EMBL/GenBank/DDBJ whole genome shotgun (WGS) entry which is preliminary data.</text>
</comment>
<dbReference type="GO" id="GO:0071555">
    <property type="term" value="P:cell wall organization"/>
    <property type="evidence" value="ECO:0007669"/>
    <property type="project" value="UniProtKB-KW"/>
</dbReference>